<keyword evidence="6" id="KW-0739">Sodium transport</keyword>
<dbReference type="GO" id="GO:0005886">
    <property type="term" value="C:plasma membrane"/>
    <property type="evidence" value="ECO:0007669"/>
    <property type="project" value="UniProtKB-SubCell"/>
</dbReference>
<sequence length="413" mass="42722">MRTTSSPRRLPRPLSALRNLLVSSAGGGLVLMASAVLALIVANGPYGEAYAHALHAKIGPLSLLHWINDGLMAVFFLLVGLEIKREILDGGLRTWPDRALPGIAALGGMAVPALVYVAVNWSSPATLRGWAIPAATDIAFALGVLALLGSRAPVSLKVFLTALAILDDLGAVVIIALFYTADLAWPMLALAGAVTAMLTVLNRLGLRRLGPYLILGAVLWLLVLRSGLHATVAGVVLALAIPLRASPGRPDDGDSPLHRLEHALQPWVAYLILPVFGFANAGVPLAGLTPSALLAPVTLGVAAGLFLGKQVGVLGGVWLAVRTGLAHKPAGATWRHVYGVALLCGIGFTMSLFIGGLAFANAPEFDTETKLGVILGSVLSTLAGALVLSLGPRPAGRPAVAKERPSNARRIGS</sequence>
<accession>A0A2R4WLB5</accession>
<evidence type="ECO:0000256" key="3">
    <source>
        <dbReference type="ARBA" id="ARBA00022692"/>
    </source>
</evidence>
<evidence type="ECO:0000256" key="2">
    <source>
        <dbReference type="ARBA" id="ARBA00022475"/>
    </source>
</evidence>
<dbReference type="NCBIfam" id="NF007111">
    <property type="entry name" value="PRK09560.1"/>
    <property type="match status" value="1"/>
</dbReference>
<dbReference type="Pfam" id="PF06965">
    <property type="entry name" value="Na_H_antiport_1"/>
    <property type="match status" value="1"/>
</dbReference>
<comment type="subcellular location">
    <subcellularLocation>
        <location evidence="1">Cell inner membrane</location>
        <topology evidence="1">Multi-pass membrane protein</topology>
    </subcellularLocation>
    <subcellularLocation>
        <location evidence="6">Cell membrane</location>
        <topology evidence="6">Multi-pass membrane protein</topology>
    </subcellularLocation>
</comment>
<dbReference type="HAMAP" id="MF_01844">
    <property type="entry name" value="NhaA"/>
    <property type="match status" value="1"/>
</dbReference>
<feature type="transmembrane region" description="Helical" evidence="6">
    <location>
        <begin position="267"/>
        <end position="286"/>
    </location>
</feature>
<keyword evidence="5 6" id="KW-0472">Membrane</keyword>
<feature type="region of interest" description="Disordered" evidence="7">
    <location>
        <begin position="394"/>
        <end position="413"/>
    </location>
</feature>
<dbReference type="OrthoDB" id="9808135at2"/>
<keyword evidence="4 6" id="KW-1133">Transmembrane helix</keyword>
<dbReference type="RefSeq" id="WP_099954164.1">
    <property type="nucleotide sequence ID" value="NZ_CP028843.1"/>
</dbReference>
<dbReference type="InterPro" id="IPR004670">
    <property type="entry name" value="NhaA"/>
</dbReference>
<feature type="transmembrane region" description="Helical" evidence="6">
    <location>
        <begin position="130"/>
        <end position="149"/>
    </location>
</feature>
<dbReference type="Proteomes" id="UP000244755">
    <property type="component" value="Chromosome 1"/>
</dbReference>
<keyword evidence="3 6" id="KW-0812">Transmembrane</keyword>
<keyword evidence="9" id="KW-1185">Reference proteome</keyword>
<keyword evidence="2 6" id="KW-1003">Cell membrane</keyword>
<feature type="transmembrane region" description="Helical" evidence="6">
    <location>
        <begin position="338"/>
        <end position="359"/>
    </location>
</feature>
<dbReference type="KEGG" id="mee:DA075_16535"/>
<feature type="transmembrane region" description="Helical" evidence="6">
    <location>
        <begin position="213"/>
        <end position="241"/>
    </location>
</feature>
<keyword evidence="6" id="KW-0813">Transport</keyword>
<evidence type="ECO:0000256" key="4">
    <source>
        <dbReference type="ARBA" id="ARBA00022989"/>
    </source>
</evidence>
<dbReference type="AlphaFoldDB" id="A0A2R4WLB5"/>
<feature type="transmembrane region" description="Helical" evidence="6">
    <location>
        <begin position="183"/>
        <end position="201"/>
    </location>
</feature>
<feature type="transmembrane region" description="Helical" evidence="6">
    <location>
        <begin position="20"/>
        <end position="42"/>
    </location>
</feature>
<reference evidence="8 9" key="1">
    <citation type="submission" date="2018-04" db="EMBL/GenBank/DDBJ databases">
        <title>Methylobacterium sp. PR1016A genome.</title>
        <authorList>
            <person name="Park W."/>
        </authorList>
    </citation>
    <scope>NUCLEOTIDE SEQUENCE [LARGE SCALE GENOMIC DNA]</scope>
    <source>
        <strain evidence="8 9">PR1016A</strain>
    </source>
</reference>
<feature type="transmembrane region" description="Helical" evidence="6">
    <location>
        <begin position="293"/>
        <end position="318"/>
    </location>
</feature>
<evidence type="ECO:0000256" key="1">
    <source>
        <dbReference type="ARBA" id="ARBA00004429"/>
    </source>
</evidence>
<keyword evidence="6" id="KW-0406">Ion transport</keyword>
<comment type="function">
    <text evidence="6">Na(+)/H(+) antiporter that extrudes sodium in exchange for external protons.</text>
</comment>
<dbReference type="PANTHER" id="PTHR30341">
    <property type="entry name" value="SODIUM ION/PROTON ANTIPORTER NHAA-RELATED"/>
    <property type="match status" value="1"/>
</dbReference>
<organism evidence="8 9">
    <name type="scientific">Methylobacterium currus</name>
    <dbReference type="NCBI Taxonomy" id="2051553"/>
    <lineage>
        <taxon>Bacteria</taxon>
        <taxon>Pseudomonadati</taxon>
        <taxon>Pseudomonadota</taxon>
        <taxon>Alphaproteobacteria</taxon>
        <taxon>Hyphomicrobiales</taxon>
        <taxon>Methylobacteriaceae</taxon>
        <taxon>Methylobacterium</taxon>
    </lineage>
</organism>
<dbReference type="Gene3D" id="1.20.1530.10">
    <property type="entry name" value="Na+/H+ antiporter like domain"/>
    <property type="match status" value="1"/>
</dbReference>
<dbReference type="NCBIfam" id="NF007112">
    <property type="entry name" value="PRK09561.1"/>
    <property type="match status" value="1"/>
</dbReference>
<protein>
    <recommendedName>
        <fullName evidence="6">Na(+)/H(+) antiporter NhaA</fullName>
    </recommendedName>
    <alternativeName>
        <fullName evidence="6">Sodium/proton antiporter NhaA</fullName>
    </alternativeName>
</protein>
<comment type="catalytic activity">
    <reaction evidence="6">
        <text>Na(+)(in) + 2 H(+)(out) = Na(+)(out) + 2 H(+)(in)</text>
        <dbReference type="Rhea" id="RHEA:29251"/>
        <dbReference type="ChEBI" id="CHEBI:15378"/>
        <dbReference type="ChEBI" id="CHEBI:29101"/>
    </reaction>
</comment>
<gene>
    <name evidence="6 8" type="primary">nhaA</name>
    <name evidence="8" type="ORF">DA075_16535</name>
</gene>
<evidence type="ECO:0000256" key="7">
    <source>
        <dbReference type="SAM" id="MobiDB-lite"/>
    </source>
</evidence>
<dbReference type="GO" id="GO:0015385">
    <property type="term" value="F:sodium:proton antiporter activity"/>
    <property type="evidence" value="ECO:0007669"/>
    <property type="project" value="UniProtKB-UniRule"/>
</dbReference>
<dbReference type="GO" id="GO:0006885">
    <property type="term" value="P:regulation of pH"/>
    <property type="evidence" value="ECO:0007669"/>
    <property type="project" value="UniProtKB-UniRule"/>
</dbReference>
<feature type="transmembrane region" description="Helical" evidence="6">
    <location>
        <begin position="99"/>
        <end position="118"/>
    </location>
</feature>
<proteinExistence type="inferred from homology"/>
<name>A0A2R4WLB5_9HYPH</name>
<evidence type="ECO:0000313" key="8">
    <source>
        <dbReference type="EMBL" id="AWB22329.1"/>
    </source>
</evidence>
<keyword evidence="6" id="KW-0915">Sodium</keyword>
<evidence type="ECO:0000256" key="5">
    <source>
        <dbReference type="ARBA" id="ARBA00023136"/>
    </source>
</evidence>
<feature type="transmembrane region" description="Helical" evidence="6">
    <location>
        <begin position="156"/>
        <end position="177"/>
    </location>
</feature>
<dbReference type="PANTHER" id="PTHR30341:SF0">
    <property type="entry name" value="NA(+)_H(+) ANTIPORTER NHAA"/>
    <property type="match status" value="1"/>
</dbReference>
<feature type="transmembrane region" description="Helical" evidence="6">
    <location>
        <begin position="62"/>
        <end position="79"/>
    </location>
</feature>
<evidence type="ECO:0000313" key="9">
    <source>
        <dbReference type="Proteomes" id="UP000244755"/>
    </source>
</evidence>
<dbReference type="NCBIfam" id="TIGR00773">
    <property type="entry name" value="NhaA"/>
    <property type="match status" value="1"/>
</dbReference>
<dbReference type="EMBL" id="CP028843">
    <property type="protein sequence ID" value="AWB22329.1"/>
    <property type="molecule type" value="Genomic_DNA"/>
</dbReference>
<evidence type="ECO:0000256" key="6">
    <source>
        <dbReference type="HAMAP-Rule" id="MF_01844"/>
    </source>
</evidence>
<keyword evidence="6" id="KW-0050">Antiport</keyword>
<comment type="similarity">
    <text evidence="6">Belongs to the NhaA Na(+)/H(+) (TC 2.A.33) antiporter family.</text>
</comment>
<dbReference type="InterPro" id="IPR023171">
    <property type="entry name" value="Na/H_antiporter_dom_sf"/>
</dbReference>
<feature type="transmembrane region" description="Helical" evidence="6">
    <location>
        <begin position="371"/>
        <end position="390"/>
    </location>
</feature>